<organism evidence="3 4">
    <name type="scientific">Shackletoniella antarctica</name>
    <dbReference type="NCBI Taxonomy" id="268115"/>
    <lineage>
        <taxon>Bacteria</taxon>
        <taxon>Bacillati</taxon>
        <taxon>Cyanobacteriota</taxon>
        <taxon>Cyanophyceae</taxon>
        <taxon>Oculatellales</taxon>
        <taxon>Oculatellaceae</taxon>
        <taxon>Shackletoniella</taxon>
    </lineage>
</organism>
<dbReference type="SMART" id="SM00646">
    <property type="entry name" value="Ami_3"/>
    <property type="match status" value="1"/>
</dbReference>
<feature type="non-terminal residue" evidence="3">
    <location>
        <position position="1"/>
    </location>
</feature>
<evidence type="ECO:0000313" key="3">
    <source>
        <dbReference type="EMBL" id="PZO33938.1"/>
    </source>
</evidence>
<accession>A0A2W4XRC2</accession>
<dbReference type="PANTHER" id="PTHR30404">
    <property type="entry name" value="N-ACETYLMURAMOYL-L-ALANINE AMIDASE"/>
    <property type="match status" value="1"/>
</dbReference>
<proteinExistence type="predicted"/>
<sequence>FRVVVPITSGDTLQQVRNVEPEAFRTTVDGQVVVQVGLFREQQRADEVYRSLVAANLPAKILSASAPAVASTPLLPPIPQGAMVVVIDPGHGGRDPGAVGIGGLQEKQINTTISNRVQQQLQAAGITVLMTRSSDVFVDLDARAQYANRAGANLFVSIHANAISMSRPEVNGLETYYFSSGERLARSIHNAVLRNVNMRDRGVRTARFYVLRYTTMPSVLVETGFVTGAEDAARFRDPAAVNRIADGIARGILDYLGR</sequence>
<feature type="domain" description="MurNAc-LAA" evidence="2">
    <location>
        <begin position="144"/>
        <end position="253"/>
    </location>
</feature>
<dbReference type="EMBL" id="QBMN01000232">
    <property type="protein sequence ID" value="PZO33938.1"/>
    <property type="molecule type" value="Genomic_DNA"/>
</dbReference>
<dbReference type="AlphaFoldDB" id="A0A2W4XRC2"/>
<dbReference type="GO" id="GO:0030288">
    <property type="term" value="C:outer membrane-bounded periplasmic space"/>
    <property type="evidence" value="ECO:0007669"/>
    <property type="project" value="TreeGrafter"/>
</dbReference>
<dbReference type="Gene3D" id="3.40.630.40">
    <property type="entry name" value="Zn-dependent exopeptidases"/>
    <property type="match status" value="1"/>
</dbReference>
<dbReference type="GO" id="GO:0008745">
    <property type="term" value="F:N-acetylmuramoyl-L-alanine amidase activity"/>
    <property type="evidence" value="ECO:0007669"/>
    <property type="project" value="InterPro"/>
</dbReference>
<dbReference type="CDD" id="cd02696">
    <property type="entry name" value="MurNAc-LAA"/>
    <property type="match status" value="1"/>
</dbReference>
<evidence type="ECO:0000259" key="2">
    <source>
        <dbReference type="SMART" id="SM00646"/>
    </source>
</evidence>
<reference evidence="3 4" key="2">
    <citation type="submission" date="2018-06" db="EMBL/GenBank/DDBJ databases">
        <title>Metagenomic assembly of (sub)arctic Cyanobacteria and their associated microbiome from non-axenic cultures.</title>
        <authorList>
            <person name="Baurain D."/>
        </authorList>
    </citation>
    <scope>NUCLEOTIDE SEQUENCE [LARGE SCALE GENOMIC DNA]</scope>
    <source>
        <strain evidence="3">ULC041bin1</strain>
    </source>
</reference>
<dbReference type="SUPFAM" id="SSF53187">
    <property type="entry name" value="Zn-dependent exopeptidases"/>
    <property type="match status" value="1"/>
</dbReference>
<gene>
    <name evidence="3" type="ORF">DCF17_21350</name>
</gene>
<dbReference type="InterPro" id="IPR050695">
    <property type="entry name" value="N-acetylmuramoyl_amidase_3"/>
</dbReference>
<evidence type="ECO:0000313" key="4">
    <source>
        <dbReference type="Proteomes" id="UP000249081"/>
    </source>
</evidence>
<name>A0A2W4XRC2_9CYAN</name>
<evidence type="ECO:0000256" key="1">
    <source>
        <dbReference type="ARBA" id="ARBA00022801"/>
    </source>
</evidence>
<dbReference type="PANTHER" id="PTHR30404:SF0">
    <property type="entry name" value="N-ACETYLMURAMOYL-L-ALANINE AMIDASE AMIC"/>
    <property type="match status" value="1"/>
</dbReference>
<dbReference type="GO" id="GO:0009253">
    <property type="term" value="P:peptidoglycan catabolic process"/>
    <property type="evidence" value="ECO:0007669"/>
    <property type="project" value="InterPro"/>
</dbReference>
<comment type="caution">
    <text evidence="3">The sequence shown here is derived from an EMBL/GenBank/DDBJ whole genome shotgun (WGS) entry which is preliminary data.</text>
</comment>
<protein>
    <submittedName>
        <fullName evidence="3">Cell wall hydrolase</fullName>
    </submittedName>
</protein>
<keyword evidence="1 3" id="KW-0378">Hydrolase</keyword>
<dbReference type="Proteomes" id="UP000249081">
    <property type="component" value="Unassembled WGS sequence"/>
</dbReference>
<reference evidence="4" key="1">
    <citation type="submission" date="2018-04" db="EMBL/GenBank/DDBJ databases">
        <authorList>
            <person name="Cornet L."/>
        </authorList>
    </citation>
    <scope>NUCLEOTIDE SEQUENCE [LARGE SCALE GENOMIC DNA]</scope>
</reference>
<dbReference type="Pfam" id="PF01520">
    <property type="entry name" value="Amidase_3"/>
    <property type="match status" value="1"/>
</dbReference>
<dbReference type="FunFam" id="3.40.630.40:FF:000005">
    <property type="entry name" value="N-acetylmuramoyl-L-alanine amidase (AmiA)"/>
    <property type="match status" value="1"/>
</dbReference>
<dbReference type="InterPro" id="IPR002508">
    <property type="entry name" value="MurNAc-LAA_cat"/>
</dbReference>